<dbReference type="InterPro" id="IPR044730">
    <property type="entry name" value="RNase_H-like_dom_plant"/>
</dbReference>
<evidence type="ECO:0008006" key="3">
    <source>
        <dbReference type="Google" id="ProtNLM"/>
    </source>
</evidence>
<dbReference type="Proteomes" id="UP000593579">
    <property type="component" value="Unassembled WGS sequence"/>
</dbReference>
<dbReference type="AlphaFoldDB" id="A0A7J9B8X6"/>
<evidence type="ECO:0000313" key="2">
    <source>
        <dbReference type="Proteomes" id="UP000593579"/>
    </source>
</evidence>
<organism evidence="1 2">
    <name type="scientific">Gossypium gossypioides</name>
    <name type="common">Mexican cotton</name>
    <name type="synonym">Selera gossypioides</name>
    <dbReference type="NCBI Taxonomy" id="34282"/>
    <lineage>
        <taxon>Eukaryota</taxon>
        <taxon>Viridiplantae</taxon>
        <taxon>Streptophyta</taxon>
        <taxon>Embryophyta</taxon>
        <taxon>Tracheophyta</taxon>
        <taxon>Spermatophyta</taxon>
        <taxon>Magnoliopsida</taxon>
        <taxon>eudicotyledons</taxon>
        <taxon>Gunneridae</taxon>
        <taxon>Pentapetalae</taxon>
        <taxon>rosids</taxon>
        <taxon>malvids</taxon>
        <taxon>Malvales</taxon>
        <taxon>Malvaceae</taxon>
        <taxon>Malvoideae</taxon>
        <taxon>Gossypium</taxon>
    </lineage>
</organism>
<proteinExistence type="predicted"/>
<gene>
    <name evidence="1" type="ORF">Gogos_016809</name>
</gene>
<keyword evidence="2" id="KW-1185">Reference proteome</keyword>
<dbReference type="OrthoDB" id="1002395at2759"/>
<accession>A0A7J9B8X6</accession>
<dbReference type="EMBL" id="JABEZY010000001">
    <property type="protein sequence ID" value="MBA0732738.1"/>
    <property type="molecule type" value="Genomic_DNA"/>
</dbReference>
<reference evidence="1 2" key="1">
    <citation type="journal article" date="2019" name="Genome Biol. Evol.">
        <title>Insights into the evolution of the New World diploid cottons (Gossypium, subgenus Houzingenia) based on genome sequencing.</title>
        <authorList>
            <person name="Grover C.E."/>
            <person name="Arick M.A. 2nd"/>
            <person name="Thrash A."/>
            <person name="Conover J.L."/>
            <person name="Sanders W.S."/>
            <person name="Peterson D.G."/>
            <person name="Frelichowski J.E."/>
            <person name="Scheffler J.A."/>
            <person name="Scheffler B.E."/>
            <person name="Wendel J.F."/>
        </authorList>
    </citation>
    <scope>NUCLEOTIDE SEQUENCE [LARGE SCALE GENOMIC DNA]</scope>
    <source>
        <strain evidence="1">5</strain>
        <tissue evidence="1">Leaf</tissue>
    </source>
</reference>
<name>A0A7J9B8X6_GOSGO</name>
<sequence length="236" mass="26561">MGCRDRMARCEELNNMITNGELVDLPLVGKKFTWWGVGNGTDVLFWYDVWCNDLPLKNLFLRLFCPAINKMAKVVDYSVNQSFIHDGWRDFFFRPLLDREASLLDDLCDLIKLIVVDPERGVLRNDLGVVLAMFSDPIGSAMPIVAELIAIKMALSLFIQSSRLRGKGLIIESDSAFAVSWCKKKDDPPWKLWVSIIISPGLGHWEGKAARVGLLTAAMAHGSTRIDSAVMFRAWI</sequence>
<dbReference type="CDD" id="cd06222">
    <property type="entry name" value="RNase_H_like"/>
    <property type="match status" value="1"/>
</dbReference>
<evidence type="ECO:0000313" key="1">
    <source>
        <dbReference type="EMBL" id="MBA0732738.1"/>
    </source>
</evidence>
<comment type="caution">
    <text evidence="1">The sequence shown here is derived from an EMBL/GenBank/DDBJ whole genome shotgun (WGS) entry which is preliminary data.</text>
</comment>
<protein>
    <recommendedName>
        <fullName evidence="3">RNase H type-1 domain-containing protein</fullName>
    </recommendedName>
</protein>